<proteinExistence type="predicted"/>
<reference evidence="1" key="1">
    <citation type="submission" date="2022-10" db="EMBL/GenBank/DDBJ databases">
        <title>Comparative genomic analysis of Cohnella hashimotonis sp. nov., isolated from the International Space Station.</title>
        <authorList>
            <person name="Simpson A."/>
            <person name="Venkateswaran K."/>
        </authorList>
    </citation>
    <scope>NUCLEOTIDE SEQUENCE</scope>
    <source>
        <strain evidence="1">DSM 28161</strain>
    </source>
</reference>
<dbReference type="AlphaFoldDB" id="A0A9X4KQN1"/>
<organism evidence="1 2">
    <name type="scientific">Cohnella rhizosphaerae</name>
    <dbReference type="NCBI Taxonomy" id="1457232"/>
    <lineage>
        <taxon>Bacteria</taxon>
        <taxon>Bacillati</taxon>
        <taxon>Bacillota</taxon>
        <taxon>Bacilli</taxon>
        <taxon>Bacillales</taxon>
        <taxon>Paenibacillaceae</taxon>
        <taxon>Cohnella</taxon>
    </lineage>
</organism>
<dbReference type="Proteomes" id="UP001153404">
    <property type="component" value="Unassembled WGS sequence"/>
</dbReference>
<sequence length="147" mass="17304">MENYLLAPEILEKALRKALRERERRTGEEIPEGESVFHILDRVTSSLKYKIQAQYVTRRSEYLNNTKYDGATISEETIELFEEKWKELGSRMNIVPGKDVLSSLRSEIQKIYSVNLTDFKIIEEFTPTDIPEDLRGLLFRLDKFRTI</sequence>
<protein>
    <submittedName>
        <fullName evidence="1">Uncharacterized protein</fullName>
    </submittedName>
</protein>
<dbReference type="RefSeq" id="WP_277530216.1">
    <property type="nucleotide sequence ID" value="NZ_JAPDIA010000003.1"/>
</dbReference>
<dbReference type="EMBL" id="JAPDIA010000003">
    <property type="protein sequence ID" value="MDG0809115.1"/>
    <property type="molecule type" value="Genomic_DNA"/>
</dbReference>
<name>A0A9X4KQN1_9BACL</name>
<keyword evidence="2" id="KW-1185">Reference proteome</keyword>
<evidence type="ECO:0000313" key="1">
    <source>
        <dbReference type="EMBL" id="MDG0809115.1"/>
    </source>
</evidence>
<gene>
    <name evidence="1" type="ORF">OMP40_06765</name>
</gene>
<accession>A0A9X4KQN1</accession>
<evidence type="ECO:0000313" key="2">
    <source>
        <dbReference type="Proteomes" id="UP001153404"/>
    </source>
</evidence>
<comment type="caution">
    <text evidence="1">The sequence shown here is derived from an EMBL/GenBank/DDBJ whole genome shotgun (WGS) entry which is preliminary data.</text>
</comment>